<dbReference type="InterPro" id="IPR001878">
    <property type="entry name" value="Znf_CCHC"/>
</dbReference>
<dbReference type="SUPFAM" id="SSF57756">
    <property type="entry name" value="Retrovirus zinc finger-like domains"/>
    <property type="match status" value="3"/>
</dbReference>
<dbReference type="Pfam" id="PF00098">
    <property type="entry name" value="zf-CCHC"/>
    <property type="match status" value="4"/>
</dbReference>
<feature type="compositionally biased region" description="Basic and acidic residues" evidence="2">
    <location>
        <begin position="100"/>
        <end position="110"/>
    </location>
</feature>
<dbReference type="SMART" id="SM00343">
    <property type="entry name" value="ZnF_C2HC"/>
    <property type="match status" value="7"/>
</dbReference>
<feature type="compositionally biased region" description="Basic and acidic residues" evidence="2">
    <location>
        <begin position="377"/>
        <end position="395"/>
    </location>
</feature>
<keyword evidence="1" id="KW-0479">Metal-binding</keyword>
<feature type="region of interest" description="Disordered" evidence="2">
    <location>
        <begin position="1"/>
        <end position="39"/>
    </location>
</feature>
<feature type="compositionally biased region" description="Polar residues" evidence="2">
    <location>
        <begin position="457"/>
        <end position="467"/>
    </location>
</feature>
<feature type="compositionally biased region" description="Polar residues" evidence="2">
    <location>
        <begin position="484"/>
        <end position="501"/>
    </location>
</feature>
<feature type="domain" description="CCHC-type" evidence="3">
    <location>
        <begin position="314"/>
        <end position="327"/>
    </location>
</feature>
<dbReference type="AlphaFoldDB" id="A0A444YE80"/>
<feature type="compositionally biased region" description="Basic residues" evidence="2">
    <location>
        <begin position="1"/>
        <end position="11"/>
    </location>
</feature>
<proteinExistence type="predicted"/>
<dbReference type="PANTHER" id="PTHR46978:SF1">
    <property type="entry name" value="ZINC KNUCKLE (CCHC-TYPE) FAMILY PROTEIN"/>
    <property type="match status" value="1"/>
</dbReference>
<keyword evidence="1" id="KW-0863">Zinc-finger</keyword>
<gene>
    <name evidence="4" type="ORF">Ahy_B07g088333</name>
</gene>
<name>A0A444YE80_ARAHY</name>
<reference evidence="4 5" key="1">
    <citation type="submission" date="2019-01" db="EMBL/GenBank/DDBJ databases">
        <title>Sequencing of cultivated peanut Arachis hypogaea provides insights into genome evolution and oil improvement.</title>
        <authorList>
            <person name="Chen X."/>
        </authorList>
    </citation>
    <scope>NUCLEOTIDE SEQUENCE [LARGE SCALE GENOMIC DNA]</scope>
    <source>
        <strain evidence="5">cv. Fuhuasheng</strain>
        <tissue evidence="4">Leaves</tissue>
    </source>
</reference>
<dbReference type="PANTHER" id="PTHR46978">
    <property type="entry name" value="ZINC KNUCKLE (CCHC-TYPE) FAMILY PROTEIN"/>
    <property type="match status" value="1"/>
</dbReference>
<dbReference type="PROSITE" id="PS50158">
    <property type="entry name" value="ZF_CCHC"/>
    <property type="match status" value="4"/>
</dbReference>
<evidence type="ECO:0000313" key="5">
    <source>
        <dbReference type="Proteomes" id="UP000289738"/>
    </source>
</evidence>
<evidence type="ECO:0000259" key="3">
    <source>
        <dbReference type="PROSITE" id="PS50158"/>
    </source>
</evidence>
<dbReference type="STRING" id="3818.A0A444YE80"/>
<feature type="compositionally biased region" description="Basic residues" evidence="2">
    <location>
        <begin position="111"/>
        <end position="124"/>
    </location>
</feature>
<evidence type="ECO:0000313" key="4">
    <source>
        <dbReference type="EMBL" id="RYR00228.1"/>
    </source>
</evidence>
<comment type="caution">
    <text evidence="4">The sequence shown here is derived from an EMBL/GenBank/DDBJ whole genome shotgun (WGS) entry which is preliminary data.</text>
</comment>
<keyword evidence="5" id="KW-1185">Reference proteome</keyword>
<evidence type="ECO:0000256" key="1">
    <source>
        <dbReference type="PROSITE-ProRule" id="PRU00047"/>
    </source>
</evidence>
<dbReference type="EMBL" id="SDMP01000017">
    <property type="protein sequence ID" value="RYR00228.1"/>
    <property type="molecule type" value="Genomic_DNA"/>
</dbReference>
<keyword evidence="1" id="KW-0862">Zinc</keyword>
<feature type="region of interest" description="Disordered" evidence="2">
    <location>
        <begin position="57"/>
        <end position="83"/>
    </location>
</feature>
<sequence>MGRKDKQRAKKTEHEEEEEHGSPMGSTPPLVFEVSSDDEEANEDLSLRIVEKALMRRKLPRNDVDSNGDDAIILGGSSSRQDEVAVARNEGALNEAREVVDVSDSEELKSERKKKSKSKKKKVKKVESEEHNVVTAEGQVTIETVETTEPIKEAEKDEPAEEPAMVQMGDNAVLRKLLRGPRYFDAPDSGGWGTCYNCGEEGHAAVNCTAAKRKKPCYVCGSLEHYAKHCTMGRDCYICKKGGHRAKDCPEKNLIGSQSLNICLKCGDSGHEMFSCKNDYSPDDLKEVQCYVCKKFGHLCCVNTADSTPRVISCYQCGQLGHTGLACARLRTEAADAATPSSCYRCGEAGHFARECTSSVKLGKRRRESSNTKTPKFQKENDYVGHRSAPHDIGKSWKKKKPFTEEKGLTTPRKPKHRGGWMTEHPAEFSPSKPKRSSWRSPATPPYKSSKVHSFRNESYTPKSNSSKMRKFHDPSPTPRRSPHSYQTRFSASRFGHSNSDGYGRSYNWW</sequence>
<dbReference type="OrthoDB" id="427960at2759"/>
<feature type="domain" description="CCHC-type" evidence="3">
    <location>
        <begin position="195"/>
        <end position="208"/>
    </location>
</feature>
<feature type="domain" description="CCHC-type" evidence="3">
    <location>
        <begin position="236"/>
        <end position="251"/>
    </location>
</feature>
<feature type="region of interest" description="Disordered" evidence="2">
    <location>
        <begin position="100"/>
        <end position="132"/>
    </location>
</feature>
<dbReference type="Proteomes" id="UP000289738">
    <property type="component" value="Chromosome B07"/>
</dbReference>
<dbReference type="InterPro" id="IPR036875">
    <property type="entry name" value="Znf_CCHC_sf"/>
</dbReference>
<dbReference type="GO" id="GO:0008270">
    <property type="term" value="F:zinc ion binding"/>
    <property type="evidence" value="ECO:0007669"/>
    <property type="project" value="UniProtKB-KW"/>
</dbReference>
<feature type="domain" description="CCHC-type" evidence="3">
    <location>
        <begin position="343"/>
        <end position="358"/>
    </location>
</feature>
<protein>
    <recommendedName>
        <fullName evidence="3">CCHC-type domain-containing protein</fullName>
    </recommendedName>
</protein>
<accession>A0A444YE80</accession>
<feature type="region of interest" description="Disordered" evidence="2">
    <location>
        <begin position="363"/>
        <end position="501"/>
    </location>
</feature>
<evidence type="ECO:0000256" key="2">
    <source>
        <dbReference type="SAM" id="MobiDB-lite"/>
    </source>
</evidence>
<dbReference type="Gramene" id="arahy.Tifrunner.gnm2.ann2.Ah17g073200.1">
    <property type="protein sequence ID" value="arahy.Tifrunner.gnm2.ann2.Ah17g073200.1-CDS"/>
    <property type="gene ID" value="arahy.Tifrunner.gnm2.ann2.Ah17g073200"/>
</dbReference>
<organism evidence="4 5">
    <name type="scientific">Arachis hypogaea</name>
    <name type="common">Peanut</name>
    <dbReference type="NCBI Taxonomy" id="3818"/>
    <lineage>
        <taxon>Eukaryota</taxon>
        <taxon>Viridiplantae</taxon>
        <taxon>Streptophyta</taxon>
        <taxon>Embryophyta</taxon>
        <taxon>Tracheophyta</taxon>
        <taxon>Spermatophyta</taxon>
        <taxon>Magnoliopsida</taxon>
        <taxon>eudicotyledons</taxon>
        <taxon>Gunneridae</taxon>
        <taxon>Pentapetalae</taxon>
        <taxon>rosids</taxon>
        <taxon>fabids</taxon>
        <taxon>Fabales</taxon>
        <taxon>Fabaceae</taxon>
        <taxon>Papilionoideae</taxon>
        <taxon>50 kb inversion clade</taxon>
        <taxon>dalbergioids sensu lato</taxon>
        <taxon>Dalbergieae</taxon>
        <taxon>Pterocarpus clade</taxon>
        <taxon>Arachis</taxon>
    </lineage>
</organism>
<dbReference type="Gene3D" id="4.10.60.10">
    <property type="entry name" value="Zinc finger, CCHC-type"/>
    <property type="match status" value="4"/>
</dbReference>
<dbReference type="GO" id="GO:0003676">
    <property type="term" value="F:nucleic acid binding"/>
    <property type="evidence" value="ECO:0007669"/>
    <property type="project" value="InterPro"/>
</dbReference>